<organism evidence="2 3">
    <name type="scientific">Pseudomicrostroma glucosiphilum</name>
    <dbReference type="NCBI Taxonomy" id="1684307"/>
    <lineage>
        <taxon>Eukaryota</taxon>
        <taxon>Fungi</taxon>
        <taxon>Dikarya</taxon>
        <taxon>Basidiomycota</taxon>
        <taxon>Ustilaginomycotina</taxon>
        <taxon>Exobasidiomycetes</taxon>
        <taxon>Microstromatales</taxon>
        <taxon>Microstromatales incertae sedis</taxon>
        <taxon>Pseudomicrostroma</taxon>
    </lineage>
</organism>
<keyword evidence="3" id="KW-1185">Reference proteome</keyword>
<dbReference type="EMBL" id="KZ819323">
    <property type="protein sequence ID" value="PWN22407.1"/>
    <property type="molecule type" value="Genomic_DNA"/>
</dbReference>
<evidence type="ECO:0000313" key="2">
    <source>
        <dbReference type="EMBL" id="PWN22407.1"/>
    </source>
</evidence>
<dbReference type="GeneID" id="37015547"/>
<evidence type="ECO:0008006" key="4">
    <source>
        <dbReference type="Google" id="ProtNLM"/>
    </source>
</evidence>
<dbReference type="Proteomes" id="UP000245942">
    <property type="component" value="Unassembled WGS sequence"/>
</dbReference>
<feature type="compositionally biased region" description="Basic and acidic residues" evidence="1">
    <location>
        <begin position="40"/>
        <end position="51"/>
    </location>
</feature>
<feature type="region of interest" description="Disordered" evidence="1">
    <location>
        <begin position="1"/>
        <end position="25"/>
    </location>
</feature>
<proteinExistence type="predicted"/>
<evidence type="ECO:0000313" key="3">
    <source>
        <dbReference type="Proteomes" id="UP000245942"/>
    </source>
</evidence>
<dbReference type="AlphaFoldDB" id="A0A316UB13"/>
<feature type="region of interest" description="Disordered" evidence="1">
    <location>
        <begin position="38"/>
        <end position="57"/>
    </location>
</feature>
<dbReference type="RefSeq" id="XP_025349567.1">
    <property type="nucleotide sequence ID" value="XM_025493813.1"/>
</dbReference>
<name>A0A316UB13_9BASI</name>
<sequence>MPARKRQIDYSDEDEEEKALESQLKTVKQSKTTAVKTAVKKKDTGGTEKAAKGGGRPWTAAEDAAILKSVHDLILLHQLDYSVKAAGEGPERSKVAVRDRWQKILKPQMLALTGSPKISQ</sequence>
<evidence type="ECO:0000256" key="1">
    <source>
        <dbReference type="SAM" id="MobiDB-lite"/>
    </source>
</evidence>
<gene>
    <name evidence="2" type="ORF">BCV69DRAFT_292867</name>
</gene>
<protein>
    <recommendedName>
        <fullName evidence="4">Myb-like domain-containing protein</fullName>
    </recommendedName>
</protein>
<accession>A0A316UB13</accession>
<reference evidence="2 3" key="1">
    <citation type="journal article" date="2018" name="Mol. Biol. Evol.">
        <title>Broad Genomic Sampling Reveals a Smut Pathogenic Ancestry of the Fungal Clade Ustilaginomycotina.</title>
        <authorList>
            <person name="Kijpornyongpan T."/>
            <person name="Mondo S.J."/>
            <person name="Barry K."/>
            <person name="Sandor L."/>
            <person name="Lee J."/>
            <person name="Lipzen A."/>
            <person name="Pangilinan J."/>
            <person name="LaButti K."/>
            <person name="Hainaut M."/>
            <person name="Henrissat B."/>
            <person name="Grigoriev I.V."/>
            <person name="Spatafora J.W."/>
            <person name="Aime M.C."/>
        </authorList>
    </citation>
    <scope>NUCLEOTIDE SEQUENCE [LARGE SCALE GENOMIC DNA]</scope>
    <source>
        <strain evidence="2 3">MCA 4718</strain>
    </source>
</reference>
<dbReference type="Gene3D" id="1.10.10.60">
    <property type="entry name" value="Homeodomain-like"/>
    <property type="match status" value="1"/>
</dbReference>